<dbReference type="GO" id="GO:0003677">
    <property type="term" value="F:DNA binding"/>
    <property type="evidence" value="ECO:0007669"/>
    <property type="project" value="UniProtKB-KW"/>
</dbReference>
<sequence>MARVRHIRRLLSAGLPTAAIARVLDCVRDDGGRPVPSGCPGLIDQLRRELHRVGETIERLEESRRALGGLLAEALERA</sequence>
<dbReference type="PROSITE" id="PS50937">
    <property type="entry name" value="HTH_MERR_2"/>
    <property type="match status" value="1"/>
</dbReference>
<feature type="domain" description="HTH merR-type" evidence="2">
    <location>
        <begin position="1"/>
        <end position="26"/>
    </location>
</feature>
<dbReference type="RefSeq" id="WP_312880896.1">
    <property type="nucleotide sequence ID" value="NZ_JACJII010000001.1"/>
</dbReference>
<gene>
    <name evidence="3" type="ORF">HNR21_001500</name>
</gene>
<evidence type="ECO:0000313" key="4">
    <source>
        <dbReference type="Proteomes" id="UP000539313"/>
    </source>
</evidence>
<accession>A0A7W3MVF2</accession>
<keyword evidence="3" id="KW-0238">DNA-binding</keyword>
<dbReference type="Gene3D" id="1.10.1660.10">
    <property type="match status" value="1"/>
</dbReference>
<evidence type="ECO:0000256" key="1">
    <source>
        <dbReference type="SAM" id="Coils"/>
    </source>
</evidence>
<dbReference type="SUPFAM" id="SSF46955">
    <property type="entry name" value="Putative DNA-binding domain"/>
    <property type="match status" value="1"/>
</dbReference>
<protein>
    <submittedName>
        <fullName evidence="3">DNA-binding transcriptional MerR regulator</fullName>
    </submittedName>
</protein>
<proteinExistence type="predicted"/>
<dbReference type="InterPro" id="IPR000551">
    <property type="entry name" value="MerR-type_HTH_dom"/>
</dbReference>
<dbReference type="AlphaFoldDB" id="A0A7W3MVF2"/>
<evidence type="ECO:0000313" key="3">
    <source>
        <dbReference type="EMBL" id="MBA9002618.1"/>
    </source>
</evidence>
<dbReference type="Proteomes" id="UP000539313">
    <property type="component" value="Unassembled WGS sequence"/>
</dbReference>
<name>A0A7W3MVF2_9ACTN</name>
<dbReference type="GO" id="GO:0006355">
    <property type="term" value="P:regulation of DNA-templated transcription"/>
    <property type="evidence" value="ECO:0007669"/>
    <property type="project" value="InterPro"/>
</dbReference>
<comment type="caution">
    <text evidence="3">The sequence shown here is derived from an EMBL/GenBank/DDBJ whole genome shotgun (WGS) entry which is preliminary data.</text>
</comment>
<keyword evidence="4" id="KW-1185">Reference proteome</keyword>
<organism evidence="3 4">
    <name type="scientific">Thermomonospora cellulosilytica</name>
    <dbReference type="NCBI Taxonomy" id="1411118"/>
    <lineage>
        <taxon>Bacteria</taxon>
        <taxon>Bacillati</taxon>
        <taxon>Actinomycetota</taxon>
        <taxon>Actinomycetes</taxon>
        <taxon>Streptosporangiales</taxon>
        <taxon>Thermomonosporaceae</taxon>
        <taxon>Thermomonospora</taxon>
    </lineage>
</organism>
<dbReference type="EMBL" id="JACJII010000001">
    <property type="protein sequence ID" value="MBA9002618.1"/>
    <property type="molecule type" value="Genomic_DNA"/>
</dbReference>
<keyword evidence="1" id="KW-0175">Coiled coil</keyword>
<dbReference type="InterPro" id="IPR009061">
    <property type="entry name" value="DNA-bd_dom_put_sf"/>
</dbReference>
<evidence type="ECO:0000259" key="2">
    <source>
        <dbReference type="PROSITE" id="PS50937"/>
    </source>
</evidence>
<feature type="coiled-coil region" evidence="1">
    <location>
        <begin position="43"/>
        <end position="77"/>
    </location>
</feature>
<reference evidence="3 4" key="1">
    <citation type="submission" date="2020-08" db="EMBL/GenBank/DDBJ databases">
        <title>Sequencing the genomes of 1000 actinobacteria strains.</title>
        <authorList>
            <person name="Klenk H.-P."/>
        </authorList>
    </citation>
    <scope>NUCLEOTIDE SEQUENCE [LARGE SCALE GENOMIC DNA]</scope>
    <source>
        <strain evidence="3 4">DSM 45823</strain>
    </source>
</reference>